<organism evidence="2 3">
    <name type="scientific">Rubellimicrobium mesophilum DSM 19309</name>
    <dbReference type="NCBI Taxonomy" id="442562"/>
    <lineage>
        <taxon>Bacteria</taxon>
        <taxon>Pseudomonadati</taxon>
        <taxon>Pseudomonadota</taxon>
        <taxon>Alphaproteobacteria</taxon>
        <taxon>Rhodobacterales</taxon>
        <taxon>Roseobacteraceae</taxon>
        <taxon>Rubellimicrobium</taxon>
    </lineage>
</organism>
<evidence type="ECO:0000256" key="1">
    <source>
        <dbReference type="SAM" id="Phobius"/>
    </source>
</evidence>
<dbReference type="OrthoDB" id="7869914at2"/>
<gene>
    <name evidence="2" type="ORF">Rumeso_03150</name>
</gene>
<dbReference type="AlphaFoldDB" id="A0A017HN77"/>
<dbReference type="RefSeq" id="WP_037279875.1">
    <property type="nucleotide sequence ID" value="NZ_KK088566.1"/>
</dbReference>
<dbReference type="Proteomes" id="UP000019666">
    <property type="component" value="Unassembled WGS sequence"/>
</dbReference>
<dbReference type="InterPro" id="IPR018919">
    <property type="entry name" value="DUF2484"/>
</dbReference>
<sequence length="80" mass="8705">MAPSVLASCLWVLAASGTAMLPMRRQMVPGLLLLATAPVLMVWMAAQVGWWAGALAFLAFLSMFRRPFGALLRWARGRTA</sequence>
<evidence type="ECO:0000313" key="2">
    <source>
        <dbReference type="EMBL" id="EYD75239.1"/>
    </source>
</evidence>
<name>A0A017HN77_9RHOB</name>
<evidence type="ECO:0000313" key="3">
    <source>
        <dbReference type="Proteomes" id="UP000019666"/>
    </source>
</evidence>
<keyword evidence="3" id="KW-1185">Reference proteome</keyword>
<evidence type="ECO:0008006" key="4">
    <source>
        <dbReference type="Google" id="ProtNLM"/>
    </source>
</evidence>
<dbReference type="EMBL" id="AOSK01000089">
    <property type="protein sequence ID" value="EYD75239.1"/>
    <property type="molecule type" value="Genomic_DNA"/>
</dbReference>
<keyword evidence="1" id="KW-0812">Transmembrane</keyword>
<protein>
    <recommendedName>
        <fullName evidence="4">UDP-N-acetylmuramate--alanine ligase</fullName>
    </recommendedName>
</protein>
<comment type="caution">
    <text evidence="2">The sequence shown here is derived from an EMBL/GenBank/DDBJ whole genome shotgun (WGS) entry which is preliminary data.</text>
</comment>
<keyword evidence="1" id="KW-0472">Membrane</keyword>
<feature type="transmembrane region" description="Helical" evidence="1">
    <location>
        <begin position="44"/>
        <end position="64"/>
    </location>
</feature>
<dbReference type="STRING" id="442562.Rumeso_03150"/>
<reference evidence="2 3" key="1">
    <citation type="submission" date="2013-02" db="EMBL/GenBank/DDBJ databases">
        <authorList>
            <person name="Fiebig A."/>
            <person name="Goeker M."/>
            <person name="Klenk H.-P.P."/>
        </authorList>
    </citation>
    <scope>NUCLEOTIDE SEQUENCE [LARGE SCALE GENOMIC DNA]</scope>
    <source>
        <strain evidence="2 3">DSM 19309</strain>
    </source>
</reference>
<keyword evidence="1" id="KW-1133">Transmembrane helix</keyword>
<dbReference type="HOGENOM" id="CLU_193095_0_0_5"/>
<dbReference type="Pfam" id="PF10658">
    <property type="entry name" value="DUF2484"/>
    <property type="match status" value="1"/>
</dbReference>
<proteinExistence type="predicted"/>
<accession>A0A017HN77</accession>